<dbReference type="SUPFAM" id="SSF56672">
    <property type="entry name" value="DNA/RNA polymerases"/>
    <property type="match status" value="1"/>
</dbReference>
<dbReference type="CDD" id="cd09272">
    <property type="entry name" value="RNase_HI_RT_Ty1"/>
    <property type="match status" value="1"/>
</dbReference>
<dbReference type="Pfam" id="PF14244">
    <property type="entry name" value="Retrotran_gag_3"/>
    <property type="match status" value="1"/>
</dbReference>
<proteinExistence type="predicted"/>
<dbReference type="AlphaFoldDB" id="A0AAW2N2Q2"/>
<dbReference type="InterPro" id="IPR043502">
    <property type="entry name" value="DNA/RNA_pol_sf"/>
</dbReference>
<dbReference type="InterPro" id="IPR012337">
    <property type="entry name" value="RNaseH-like_sf"/>
</dbReference>
<protein>
    <submittedName>
        <fullName evidence="5">Retrovirus-related Pol polyprotein from transposon RE1</fullName>
    </submittedName>
</protein>
<dbReference type="InterPro" id="IPR057670">
    <property type="entry name" value="SH3_retrovirus"/>
</dbReference>
<evidence type="ECO:0000259" key="4">
    <source>
        <dbReference type="Pfam" id="PF25597"/>
    </source>
</evidence>
<dbReference type="Pfam" id="PF25597">
    <property type="entry name" value="SH3_retrovirus"/>
    <property type="match status" value="1"/>
</dbReference>
<accession>A0AAW2N2Q2</accession>
<reference evidence="5" key="2">
    <citation type="journal article" date="2024" name="Plant">
        <title>Genomic evolution and insights into agronomic trait innovations of Sesamum species.</title>
        <authorList>
            <person name="Miao H."/>
            <person name="Wang L."/>
            <person name="Qu L."/>
            <person name="Liu H."/>
            <person name="Sun Y."/>
            <person name="Le M."/>
            <person name="Wang Q."/>
            <person name="Wei S."/>
            <person name="Zheng Y."/>
            <person name="Lin W."/>
            <person name="Duan Y."/>
            <person name="Cao H."/>
            <person name="Xiong S."/>
            <person name="Wang X."/>
            <person name="Wei L."/>
            <person name="Li C."/>
            <person name="Ma Q."/>
            <person name="Ju M."/>
            <person name="Zhao R."/>
            <person name="Li G."/>
            <person name="Mu C."/>
            <person name="Tian Q."/>
            <person name="Mei H."/>
            <person name="Zhang T."/>
            <person name="Gao T."/>
            <person name="Zhang H."/>
        </authorList>
    </citation>
    <scope>NUCLEOTIDE SEQUENCE</scope>
    <source>
        <strain evidence="5">KEN8</strain>
    </source>
</reference>
<feature type="domain" description="GAG-pre-integrase" evidence="2">
    <location>
        <begin position="245"/>
        <end position="300"/>
    </location>
</feature>
<gene>
    <name evidence="5" type="ORF">Scaly_1993100</name>
</gene>
<comment type="caution">
    <text evidence="5">The sequence shown here is derived from an EMBL/GenBank/DDBJ whole genome shotgun (WGS) entry which is preliminary data.</text>
</comment>
<dbReference type="PANTHER" id="PTHR11439:SF465">
    <property type="entry name" value="REVERSE TRANSCRIPTASE TY1_COPIA-TYPE DOMAIN-CONTAINING PROTEIN"/>
    <property type="match status" value="1"/>
</dbReference>
<dbReference type="InterPro" id="IPR013103">
    <property type="entry name" value="RVT_2"/>
</dbReference>
<feature type="domain" description="Reverse transcriptase Ty1/copia-type" evidence="1">
    <location>
        <begin position="596"/>
        <end position="836"/>
    </location>
</feature>
<feature type="domain" description="Retroviral polymerase SH3-like" evidence="4">
    <location>
        <begin position="397"/>
        <end position="459"/>
    </location>
</feature>
<organism evidence="5">
    <name type="scientific">Sesamum calycinum</name>
    <dbReference type="NCBI Taxonomy" id="2727403"/>
    <lineage>
        <taxon>Eukaryota</taxon>
        <taxon>Viridiplantae</taxon>
        <taxon>Streptophyta</taxon>
        <taxon>Embryophyta</taxon>
        <taxon>Tracheophyta</taxon>
        <taxon>Spermatophyta</taxon>
        <taxon>Magnoliopsida</taxon>
        <taxon>eudicotyledons</taxon>
        <taxon>Gunneridae</taxon>
        <taxon>Pentapetalae</taxon>
        <taxon>asterids</taxon>
        <taxon>lamiids</taxon>
        <taxon>Lamiales</taxon>
        <taxon>Pedaliaceae</taxon>
        <taxon>Sesamum</taxon>
    </lineage>
</organism>
<sequence>MILPVGIQAVAATKSGDNDAEAASLLLKVSAYRAHSIDDRLTVSMAEIQATIASNSRIRTDLESSPSIENSGLTLVSAPLTGDNYLVWSRAVRFALGAKKKLSFIDGRSVRSADNSEELDEWIRIDCMIITWILNSVSKEIVDAFIYATSARALWLELEARKSGHLKETCFKLHGTPEWYRDLTERKRKGAGRAEDLLLQLKPYLSRDLRTKESLAIGKLVGQLYFLDHNSFSINTASNNTVSVNVASYSVSHSETNDSASLWHMRLGHSSFDALTHIPSIKFKQVVNSSPCDVCHFAKQHRLAFPSSTFQATSSFELIHVDIWGPYKQPTPSGCSYFLTLVDHYSRLHFLTNFGDCVLTATYLVNRTPSKLLNWLTPYELLHSQPPSYAHLRVFGCLCFAANTKPHRAKFDKHSSKCVFLGYPPGQKGFKLFDLISQTYLVSRDVIFYENVFPFSDSPTSRSSCPLPIVLDPIDASIQYPASPSFPSPVGSPTPHTVDFSPPISDPITTSPVQPSLLHPNQAPRRSTRHISKPQWLTDFICHYTNHSHITDLMPSYECFVASLSTLQEPHSYKQAIGKPEWEDAMHQELLALDKNHTWEVTTLPPGKKAIGCRWVYKLKLRDDGTVERCKARLVAKGYNQVAGVDYVDCFSPVAKAVTVRLFLAIASAHSWHLHQLDVNNAFLHGYLDEEIFMLPPEGYDVPQGHVCKLKRSLYGLKQASRQWNQEFTSQLVAFGFTQSSHDHCLFVMGSEDTFVAMLIYVDDVLITSPSVSLLTDVKSYLDGLFTIKDLGVARYFLGLQIARSPTGTSVTQAKYINDIVRDTGLMHAKSVTTPFPQHIKLSATGGAVLSDPEPYRRLVGRLLYLGFTRPDISYGVQQLSQFLQHPCESHWHAALHVVRYLKGTSTTGLFFPCSSSFQLQAYCDADWASCVDSRKSISGFCVFFGTSLISWKSKKQATVSRSSAEAEYRSMGATVCELLYIFLPSTRFWYSSAFAHSFVCDNKAALHIMANPVFHERTKHLDIDCHIVRNQYKLGFVAPSFVRGKEQIADIFTKSLPASTFLFLLSKLALFSLDPSPPWGECWNTSCCSN</sequence>
<dbReference type="Pfam" id="PF13976">
    <property type="entry name" value="gag_pre-integrs"/>
    <property type="match status" value="1"/>
</dbReference>
<dbReference type="InterPro" id="IPR025724">
    <property type="entry name" value="GAG-pre-integrase_dom"/>
</dbReference>
<dbReference type="Pfam" id="PF07727">
    <property type="entry name" value="RVT_2"/>
    <property type="match status" value="1"/>
</dbReference>
<feature type="domain" description="Retrotransposon Copia-like N-terminal" evidence="3">
    <location>
        <begin position="69"/>
        <end position="108"/>
    </location>
</feature>
<dbReference type="EMBL" id="JACGWM010000012">
    <property type="protein sequence ID" value="KAL0337180.1"/>
    <property type="molecule type" value="Genomic_DNA"/>
</dbReference>
<evidence type="ECO:0000259" key="2">
    <source>
        <dbReference type="Pfam" id="PF13976"/>
    </source>
</evidence>
<evidence type="ECO:0000259" key="1">
    <source>
        <dbReference type="Pfam" id="PF07727"/>
    </source>
</evidence>
<reference evidence="5" key="1">
    <citation type="submission" date="2020-06" db="EMBL/GenBank/DDBJ databases">
        <authorList>
            <person name="Li T."/>
            <person name="Hu X."/>
            <person name="Zhang T."/>
            <person name="Song X."/>
            <person name="Zhang H."/>
            <person name="Dai N."/>
            <person name="Sheng W."/>
            <person name="Hou X."/>
            <person name="Wei L."/>
        </authorList>
    </citation>
    <scope>NUCLEOTIDE SEQUENCE</scope>
    <source>
        <strain evidence="5">KEN8</strain>
        <tissue evidence="5">Leaf</tissue>
    </source>
</reference>
<dbReference type="PANTHER" id="PTHR11439">
    <property type="entry name" value="GAG-POL-RELATED RETROTRANSPOSON"/>
    <property type="match status" value="1"/>
</dbReference>
<dbReference type="SUPFAM" id="SSF53098">
    <property type="entry name" value="Ribonuclease H-like"/>
    <property type="match status" value="1"/>
</dbReference>
<name>A0AAW2N2Q2_9LAMI</name>
<evidence type="ECO:0000259" key="3">
    <source>
        <dbReference type="Pfam" id="PF14244"/>
    </source>
</evidence>
<evidence type="ECO:0000313" key="5">
    <source>
        <dbReference type="EMBL" id="KAL0337180.1"/>
    </source>
</evidence>
<dbReference type="InterPro" id="IPR029472">
    <property type="entry name" value="Copia-like_N"/>
</dbReference>